<dbReference type="GO" id="GO:0005737">
    <property type="term" value="C:cytoplasm"/>
    <property type="evidence" value="ECO:0007669"/>
    <property type="project" value="TreeGrafter"/>
</dbReference>
<dbReference type="OrthoDB" id="10059875at2759"/>
<gene>
    <name evidence="5" type="ORF">FA15DRAFT_638562</name>
</gene>
<dbReference type="InterPro" id="IPR007886">
    <property type="entry name" value="AlaDH/PNT_N"/>
</dbReference>
<organism evidence="5 6">
    <name type="scientific">Coprinopsis marcescibilis</name>
    <name type="common">Agaric fungus</name>
    <name type="synonym">Psathyrella marcescibilis</name>
    <dbReference type="NCBI Taxonomy" id="230819"/>
    <lineage>
        <taxon>Eukaryota</taxon>
        <taxon>Fungi</taxon>
        <taxon>Dikarya</taxon>
        <taxon>Basidiomycota</taxon>
        <taxon>Agaricomycotina</taxon>
        <taxon>Agaricomycetes</taxon>
        <taxon>Agaricomycetidae</taxon>
        <taxon>Agaricales</taxon>
        <taxon>Agaricineae</taxon>
        <taxon>Psathyrellaceae</taxon>
        <taxon>Coprinopsis</taxon>
    </lineage>
</organism>
<dbReference type="STRING" id="230819.A0A5C3L078"/>
<dbReference type="Pfam" id="PF05222">
    <property type="entry name" value="AlaDh_PNT_N"/>
    <property type="match status" value="1"/>
</dbReference>
<dbReference type="Gene3D" id="3.30.360.10">
    <property type="entry name" value="Dihydrodipicolinate Reductase, domain 2"/>
    <property type="match status" value="1"/>
</dbReference>
<dbReference type="SUPFAM" id="SSF55347">
    <property type="entry name" value="Glyceraldehyde-3-phosphate dehydrogenase-like, C-terminal domain"/>
    <property type="match status" value="1"/>
</dbReference>
<dbReference type="Pfam" id="PF16653">
    <property type="entry name" value="Sacchrp_dh_C"/>
    <property type="match status" value="1"/>
</dbReference>
<reference evidence="5 6" key="1">
    <citation type="journal article" date="2019" name="Nat. Ecol. Evol.">
        <title>Megaphylogeny resolves global patterns of mushroom evolution.</title>
        <authorList>
            <person name="Varga T."/>
            <person name="Krizsan K."/>
            <person name="Foldi C."/>
            <person name="Dima B."/>
            <person name="Sanchez-Garcia M."/>
            <person name="Sanchez-Ramirez S."/>
            <person name="Szollosi G.J."/>
            <person name="Szarkandi J.G."/>
            <person name="Papp V."/>
            <person name="Albert L."/>
            <person name="Andreopoulos W."/>
            <person name="Angelini C."/>
            <person name="Antonin V."/>
            <person name="Barry K.W."/>
            <person name="Bougher N.L."/>
            <person name="Buchanan P."/>
            <person name="Buyck B."/>
            <person name="Bense V."/>
            <person name="Catcheside P."/>
            <person name="Chovatia M."/>
            <person name="Cooper J."/>
            <person name="Damon W."/>
            <person name="Desjardin D."/>
            <person name="Finy P."/>
            <person name="Geml J."/>
            <person name="Haridas S."/>
            <person name="Hughes K."/>
            <person name="Justo A."/>
            <person name="Karasinski D."/>
            <person name="Kautmanova I."/>
            <person name="Kiss B."/>
            <person name="Kocsube S."/>
            <person name="Kotiranta H."/>
            <person name="LaButti K.M."/>
            <person name="Lechner B.E."/>
            <person name="Liimatainen K."/>
            <person name="Lipzen A."/>
            <person name="Lukacs Z."/>
            <person name="Mihaltcheva S."/>
            <person name="Morgado L.N."/>
            <person name="Niskanen T."/>
            <person name="Noordeloos M.E."/>
            <person name="Ohm R.A."/>
            <person name="Ortiz-Santana B."/>
            <person name="Ovrebo C."/>
            <person name="Racz N."/>
            <person name="Riley R."/>
            <person name="Savchenko A."/>
            <person name="Shiryaev A."/>
            <person name="Soop K."/>
            <person name="Spirin V."/>
            <person name="Szebenyi C."/>
            <person name="Tomsovsky M."/>
            <person name="Tulloss R.E."/>
            <person name="Uehling J."/>
            <person name="Grigoriev I.V."/>
            <person name="Vagvolgyi C."/>
            <person name="Papp T."/>
            <person name="Martin F.M."/>
            <person name="Miettinen O."/>
            <person name="Hibbett D.S."/>
            <person name="Nagy L.G."/>
        </authorList>
    </citation>
    <scope>NUCLEOTIDE SEQUENCE [LARGE SCALE GENOMIC DNA]</scope>
    <source>
        <strain evidence="5 6">CBS 121175</strain>
    </source>
</reference>
<evidence type="ECO:0000313" key="5">
    <source>
        <dbReference type="EMBL" id="TFK25840.1"/>
    </source>
</evidence>
<evidence type="ECO:0000259" key="4">
    <source>
        <dbReference type="SMART" id="SM01003"/>
    </source>
</evidence>
<dbReference type="Gene3D" id="3.40.50.720">
    <property type="entry name" value="NAD(P)-binding Rossmann-like Domain"/>
    <property type="match status" value="2"/>
</dbReference>
<keyword evidence="2" id="KW-0457">Lysine biosynthesis</keyword>
<feature type="compositionally biased region" description="Basic and acidic residues" evidence="3">
    <location>
        <begin position="987"/>
        <end position="1014"/>
    </location>
</feature>
<feature type="region of interest" description="Disordered" evidence="3">
    <location>
        <begin position="465"/>
        <end position="493"/>
    </location>
</feature>
<sequence length="1014" mass="111392">MLSRLSKNRLVVAIRREDPKRIWERRAPLSPDDVHALLSKFPVEVHVAPCHRRVFPTEEYEKAGAVISKDLSHADIVLGIKEVPLNELGSNGRSTPPPTHIMFSHTHKGQAYNTPLLSRFVAHQHAPSEHKQRFPTLVDYELLTDSAGKRTVGFGWFAGVAGVLESLSSMAHAHLEQGISSPFLYTPRPHTVPSLDEARVQLRKIGALIAAHGTPSALGPFVIGLTGRGNVSQGCLSMLSELPIEKVPAQRLSSLVQDPNTDRRKIYLVHVEPSDYLVTLDGQPYNRELYYNSPQSYKSIFYDTVAPYLTLLLNGTGWSPGFPRLMSNDQLQAALERAKLLPGPRFTNVGDISCDIEGGLEFLTRPTTLSSPSYRSRPPTLPAHYPSITMMSVDILPASMPLDASKHFASVLRPYLHSLINNRLTGAPQKDEYMQALDRATVAKQGELKEQHAWLQPRVNEFHQTQSEAAASGKSTKASANAATPSSPAPARPKRILMLGSGMVAKPAVDMIARHPGMELVIASNSLLELQPLAQPHLNVKYRIVDTANASTYRHLIKEADVVISLLPVHFHPIIASTCVELRKHLVTASYISKEMQDLDASAREADVLLLNEIGLDPGIDHCSAIQLISSLHAQRKKVVSFTSFCGGLPAPEDSRVPLRYKFSWRPQGVLTATQNGASFKLGGEYKTISGDQLLRSAFPDVPVTDQFPLEGIANRESLPYCDTYSLDSNAMRTVIRGTLRYPGFASLMSSFIKLGLLERNTNIYLNSWHDLLRASLTHKYPTHNGAIPSLSSLFAGEHEQLAEVADALEWLGLLPRSTIVDSRGASGNMPLLPSEPMTPLDIFAYLLADKLRYAPRERDMVVLSHEFITRDHHPSTPTEETVYTSSLIAYGNDEGSAMARTVGIPVAIAAITVAEGKVDPSVRGVAGPTHRTVYEPVLSGLAKVGLRMTETTRKVPAFSGLRKFGFGQAGAATVEQALVRGSTSEQRSKLEDQFGHGAETEEQRRDLETEWKI</sequence>
<feature type="compositionally biased region" description="Low complexity" evidence="3">
    <location>
        <begin position="469"/>
        <end position="486"/>
    </location>
</feature>
<dbReference type="AlphaFoldDB" id="A0A5C3L078"/>
<dbReference type="CDD" id="cd12189">
    <property type="entry name" value="LKR_SDH_like"/>
    <property type="match status" value="1"/>
</dbReference>
<proteinExistence type="predicted"/>
<dbReference type="InterPro" id="IPR005097">
    <property type="entry name" value="Sacchrp_dh_NADP-bd"/>
</dbReference>
<name>A0A5C3L078_COPMA</name>
<accession>A0A5C3L078</accession>
<dbReference type="InterPro" id="IPR036291">
    <property type="entry name" value="NAD(P)-bd_dom_sf"/>
</dbReference>
<protein>
    <recommendedName>
        <fullName evidence="4">Alanine dehydrogenase/pyridine nucleotide transhydrogenase N-terminal domain-containing protein</fullName>
    </recommendedName>
</protein>
<evidence type="ECO:0000256" key="1">
    <source>
        <dbReference type="ARBA" id="ARBA00023002"/>
    </source>
</evidence>
<dbReference type="GO" id="GO:0004753">
    <property type="term" value="F:saccharopine dehydrogenase activity"/>
    <property type="evidence" value="ECO:0007669"/>
    <property type="project" value="TreeGrafter"/>
</dbReference>
<evidence type="ECO:0000313" key="6">
    <source>
        <dbReference type="Proteomes" id="UP000307440"/>
    </source>
</evidence>
<dbReference type="Proteomes" id="UP000307440">
    <property type="component" value="Unassembled WGS sequence"/>
</dbReference>
<dbReference type="InterPro" id="IPR032095">
    <property type="entry name" value="Sacchrp_dh-like_C"/>
</dbReference>
<dbReference type="SUPFAM" id="SSF52283">
    <property type="entry name" value="Formate/glycerate dehydrogenase catalytic domain-like"/>
    <property type="match status" value="1"/>
</dbReference>
<dbReference type="EMBL" id="ML210181">
    <property type="protein sequence ID" value="TFK25840.1"/>
    <property type="molecule type" value="Genomic_DNA"/>
</dbReference>
<keyword evidence="2" id="KW-0028">Amino-acid biosynthesis</keyword>
<evidence type="ECO:0000256" key="3">
    <source>
        <dbReference type="SAM" id="MobiDB-lite"/>
    </source>
</evidence>
<feature type="region of interest" description="Disordered" evidence="3">
    <location>
        <begin position="981"/>
        <end position="1014"/>
    </location>
</feature>
<dbReference type="SMART" id="SM01003">
    <property type="entry name" value="AlaDh_PNT_N"/>
    <property type="match status" value="1"/>
</dbReference>
<dbReference type="Pfam" id="PF03435">
    <property type="entry name" value="Sacchrp_dh_NADP"/>
    <property type="match status" value="1"/>
</dbReference>
<keyword evidence="1" id="KW-0560">Oxidoreductase</keyword>
<evidence type="ECO:0000256" key="2">
    <source>
        <dbReference type="ARBA" id="ARBA00023154"/>
    </source>
</evidence>
<dbReference type="Gene3D" id="1.10.1870.10">
    <property type="entry name" value="Domain 3, Saccharopine reductase"/>
    <property type="match status" value="1"/>
</dbReference>
<dbReference type="PANTHER" id="PTHR11133">
    <property type="entry name" value="SACCHAROPINE DEHYDROGENASE"/>
    <property type="match status" value="1"/>
</dbReference>
<feature type="domain" description="Alanine dehydrogenase/pyridine nucleotide transhydrogenase N-terminal" evidence="4">
    <location>
        <begin position="13"/>
        <end position="161"/>
    </location>
</feature>
<keyword evidence="6" id="KW-1185">Reference proteome</keyword>
<dbReference type="SUPFAM" id="SSF51735">
    <property type="entry name" value="NAD(P)-binding Rossmann-fold domains"/>
    <property type="match status" value="1"/>
</dbReference>
<dbReference type="GO" id="GO:0019878">
    <property type="term" value="P:lysine biosynthetic process via aminoadipic acid"/>
    <property type="evidence" value="ECO:0007669"/>
    <property type="project" value="TreeGrafter"/>
</dbReference>
<dbReference type="InterPro" id="IPR051168">
    <property type="entry name" value="AASS"/>
</dbReference>
<dbReference type="PANTHER" id="PTHR11133:SF23">
    <property type="entry name" value="SACCHAROPINE DEHYDROGENASE [NAD(+), L-LYSINE-FORMING]"/>
    <property type="match status" value="1"/>
</dbReference>